<evidence type="ECO:0008006" key="2">
    <source>
        <dbReference type="Google" id="ProtNLM"/>
    </source>
</evidence>
<accession>A0AAU7T684</accession>
<dbReference type="EMBL" id="CP158165">
    <property type="protein sequence ID" value="XBV22230.1"/>
    <property type="molecule type" value="Genomic_DNA"/>
</dbReference>
<sequence length="213" mass="22213">MSTEDATPVSETIADVEATMRRLDGIGDSGAAVQDAVSTEHLLAALAALHAAQDQLAAWEPLLIGAAREQGASWAAIAPALGVASRQAAERRYLRLNQQASDPAGMTGEQRVQAARDRRAGQRAVTQWANANAGRLRQLAGQITGLPGLSSAAQAAVDQVGHALGNNDTATLLDPLAKAEPHLQPDHPDLANQIAAVARTTAQLRRDPTADPH</sequence>
<gene>
    <name evidence="1" type="ORF">ABN611_27145</name>
</gene>
<proteinExistence type="predicted"/>
<evidence type="ECO:0000313" key="1">
    <source>
        <dbReference type="EMBL" id="XBV22230.1"/>
    </source>
</evidence>
<organism evidence="1">
    <name type="scientific">Kribbella sp. HUAS MG21</name>
    <dbReference type="NCBI Taxonomy" id="3160966"/>
    <lineage>
        <taxon>Bacteria</taxon>
        <taxon>Bacillati</taxon>
        <taxon>Actinomycetota</taxon>
        <taxon>Actinomycetes</taxon>
        <taxon>Propionibacteriales</taxon>
        <taxon>Kribbellaceae</taxon>
        <taxon>Kribbella</taxon>
    </lineage>
</organism>
<protein>
    <recommendedName>
        <fullName evidence="2">HSP18 transcriptional regulator</fullName>
    </recommendedName>
</protein>
<reference evidence="1" key="1">
    <citation type="submission" date="2024-06" db="EMBL/GenBank/DDBJ databases">
        <title>Kribbella sp. strain HUAS MG21 genome sequences.</title>
        <authorList>
            <person name="Mo P."/>
        </authorList>
    </citation>
    <scope>NUCLEOTIDE SEQUENCE</scope>
    <source>
        <strain evidence="1">HUAS MG21</strain>
    </source>
</reference>
<dbReference type="AlphaFoldDB" id="A0AAU7T684"/>
<name>A0AAU7T684_9ACTN</name>
<dbReference type="RefSeq" id="WP_350275076.1">
    <property type="nucleotide sequence ID" value="NZ_CP158165.1"/>
</dbReference>